<keyword evidence="2 4" id="KW-0689">Ribosomal protein</keyword>
<organism evidence="5 6">
    <name type="scientific">Thermoproteota archaeon</name>
    <dbReference type="NCBI Taxonomy" id="2056631"/>
    <lineage>
        <taxon>Archaea</taxon>
        <taxon>Thermoproteota</taxon>
    </lineage>
</organism>
<dbReference type="InterPro" id="IPR036388">
    <property type="entry name" value="WH-like_DNA-bd_sf"/>
</dbReference>
<evidence type="ECO:0000256" key="2">
    <source>
        <dbReference type="ARBA" id="ARBA00022980"/>
    </source>
</evidence>
<dbReference type="GO" id="GO:0000028">
    <property type="term" value="P:ribosomal small subunit assembly"/>
    <property type="evidence" value="ECO:0007669"/>
    <property type="project" value="TreeGrafter"/>
</dbReference>
<evidence type="ECO:0000256" key="3">
    <source>
        <dbReference type="ARBA" id="ARBA00023274"/>
    </source>
</evidence>
<dbReference type="Proteomes" id="UP000315399">
    <property type="component" value="Unassembled WGS sequence"/>
</dbReference>
<name>A0A523B7A1_9CREN</name>
<reference evidence="5 6" key="1">
    <citation type="journal article" date="2019" name="Nat. Microbiol.">
        <title>Expanding anaerobic alkane metabolism in the domain of Archaea.</title>
        <authorList>
            <person name="Wang Y."/>
            <person name="Wegener G."/>
            <person name="Hou J."/>
            <person name="Wang F."/>
            <person name="Xiao X."/>
        </authorList>
    </citation>
    <scope>NUCLEOTIDE SEQUENCE [LARGE SCALE GENOMIC DNA]</scope>
    <source>
        <strain evidence="5">WYZ-LMO10</strain>
    </source>
</reference>
<dbReference type="Pfam" id="PF01090">
    <property type="entry name" value="Ribosomal_S19e"/>
    <property type="match status" value="1"/>
</dbReference>
<evidence type="ECO:0000313" key="6">
    <source>
        <dbReference type="Proteomes" id="UP000315399"/>
    </source>
</evidence>
<dbReference type="SUPFAM" id="SSF46785">
    <property type="entry name" value="Winged helix' DNA-binding domain"/>
    <property type="match status" value="1"/>
</dbReference>
<dbReference type="GO" id="GO:0003735">
    <property type="term" value="F:structural constituent of ribosome"/>
    <property type="evidence" value="ECO:0007669"/>
    <property type="project" value="InterPro"/>
</dbReference>
<dbReference type="InterPro" id="IPR001266">
    <property type="entry name" value="Ribosomal_eS19"/>
</dbReference>
<sequence>MPLAQYVPADKLIRALAEYLKENVKEVSPLPWSSYVKTGSHAERIPTQPDFWYIRCASLLRRIYLDGPVGIESLRTAYGGRAKKGMRREHHYRAGASLIRKPLQQLESAGLVTKLGTRGRVLTDKGKSIVDRISYKLLKELQKDLPALSKYLPAKVK</sequence>
<dbReference type="PANTHER" id="PTHR11710">
    <property type="entry name" value="40S RIBOSOMAL PROTEIN S19"/>
    <property type="match status" value="1"/>
</dbReference>
<gene>
    <name evidence="4" type="primary">rps19e</name>
    <name evidence="5" type="ORF">DSO08_06440</name>
</gene>
<dbReference type="EMBL" id="QNVH01000101">
    <property type="protein sequence ID" value="TDA36772.1"/>
    <property type="molecule type" value="Genomic_DNA"/>
</dbReference>
<comment type="caution">
    <text evidence="5">The sequence shown here is derived from an EMBL/GenBank/DDBJ whole genome shotgun (WGS) entry which is preliminary data.</text>
</comment>
<evidence type="ECO:0000256" key="1">
    <source>
        <dbReference type="ARBA" id="ARBA00010014"/>
    </source>
</evidence>
<dbReference type="SMART" id="SM01413">
    <property type="entry name" value="Ribosomal_S19e"/>
    <property type="match status" value="1"/>
</dbReference>
<dbReference type="InterPro" id="IPR036390">
    <property type="entry name" value="WH_DNA-bd_sf"/>
</dbReference>
<dbReference type="GO" id="GO:0006412">
    <property type="term" value="P:translation"/>
    <property type="evidence" value="ECO:0007669"/>
    <property type="project" value="UniProtKB-UniRule"/>
</dbReference>
<dbReference type="HAMAP" id="MF_01474">
    <property type="entry name" value="Ribosomal_eS19"/>
    <property type="match status" value="1"/>
</dbReference>
<dbReference type="PANTHER" id="PTHR11710:SF0">
    <property type="entry name" value="40S RIBOSOMAL PROTEIN S19"/>
    <property type="match status" value="1"/>
</dbReference>
<dbReference type="AlphaFoldDB" id="A0A523B7A1"/>
<comment type="function">
    <text evidence="4">May be involved in maturation of the 30S ribosomal subunit.</text>
</comment>
<dbReference type="NCBIfam" id="NF006811">
    <property type="entry name" value="PRK09333.1"/>
    <property type="match status" value="1"/>
</dbReference>
<evidence type="ECO:0000313" key="5">
    <source>
        <dbReference type="EMBL" id="TDA36772.1"/>
    </source>
</evidence>
<dbReference type="GO" id="GO:0003723">
    <property type="term" value="F:RNA binding"/>
    <property type="evidence" value="ECO:0007669"/>
    <property type="project" value="TreeGrafter"/>
</dbReference>
<comment type="similarity">
    <text evidence="1 4">Belongs to the eukaryotic ribosomal protein eS19 family.</text>
</comment>
<dbReference type="Gene3D" id="1.10.10.10">
    <property type="entry name" value="Winged helix-like DNA-binding domain superfamily/Winged helix DNA-binding domain"/>
    <property type="match status" value="1"/>
</dbReference>
<proteinExistence type="inferred from homology"/>
<dbReference type="GO" id="GO:0022627">
    <property type="term" value="C:cytosolic small ribosomal subunit"/>
    <property type="evidence" value="ECO:0007669"/>
    <property type="project" value="TreeGrafter"/>
</dbReference>
<dbReference type="InterPro" id="IPR027548">
    <property type="entry name" value="Ribosomal_eS19_archaeal"/>
</dbReference>
<accession>A0A523B7A1</accession>
<keyword evidence="3 4" id="KW-0687">Ribonucleoprotein</keyword>
<evidence type="ECO:0000256" key="4">
    <source>
        <dbReference type="HAMAP-Rule" id="MF_01474"/>
    </source>
</evidence>
<comment type="subunit">
    <text evidence="4">Part of the 30S ribosomal subunit.</text>
</comment>
<protein>
    <recommendedName>
        <fullName evidence="4">Small ribosomal subunit protein eS19</fullName>
    </recommendedName>
</protein>